<reference evidence="5" key="1">
    <citation type="submission" date="2016-07" db="EMBL/GenBank/DDBJ databases">
        <title>Nontailed viruses are major unrecognized killers of bacteria in the ocean.</title>
        <authorList>
            <person name="Kauffman K."/>
            <person name="Hussain F."/>
            <person name="Yang J."/>
            <person name="Arevalo P."/>
            <person name="Brown J."/>
            <person name="Cutler M."/>
            <person name="Kelly L."/>
            <person name="Polz M.F."/>
        </authorList>
    </citation>
    <scope>NUCLEOTIDE SEQUENCE [LARGE SCALE GENOMIC DNA]</scope>
    <source>
        <strain evidence="5">10N.261.45.A10</strain>
    </source>
</reference>
<feature type="active site" evidence="1">
    <location>
        <position position="295"/>
    </location>
</feature>
<keyword evidence="2" id="KW-0067">ATP-binding</keyword>
<comment type="caution">
    <text evidence="4">The sequence shown here is derived from an EMBL/GenBank/DDBJ whole genome shotgun (WGS) entry which is preliminary data.</text>
</comment>
<dbReference type="Gene3D" id="1.10.10.10">
    <property type="entry name" value="Winged helix-like DNA-binding domain superfamily/Winged helix DNA-binding domain"/>
    <property type="match status" value="1"/>
</dbReference>
<evidence type="ECO:0000256" key="1">
    <source>
        <dbReference type="PIRSR" id="PIRSR640198-1"/>
    </source>
</evidence>
<organism evidence="4 5">
    <name type="scientific">Enterovibrio norvegicus</name>
    <dbReference type="NCBI Taxonomy" id="188144"/>
    <lineage>
        <taxon>Bacteria</taxon>
        <taxon>Pseudomonadati</taxon>
        <taxon>Pseudomonadota</taxon>
        <taxon>Gammaproteobacteria</taxon>
        <taxon>Vibrionales</taxon>
        <taxon>Vibrionaceae</taxon>
        <taxon>Enterovibrio</taxon>
    </lineage>
</organism>
<dbReference type="InterPro" id="IPR040198">
    <property type="entry name" value="Fido_containing"/>
</dbReference>
<feature type="binding site" evidence="2">
    <location>
        <begin position="299"/>
        <end position="306"/>
    </location>
    <ligand>
        <name>ATP</name>
        <dbReference type="ChEBI" id="CHEBI:30616"/>
    </ligand>
</feature>
<dbReference type="EMBL" id="MDAL01000001">
    <property type="protein sequence ID" value="PMN95105.1"/>
    <property type="molecule type" value="Genomic_DNA"/>
</dbReference>
<dbReference type="PANTHER" id="PTHR13504:SF38">
    <property type="entry name" value="FIDO DOMAIN-CONTAINING PROTEIN"/>
    <property type="match status" value="1"/>
</dbReference>
<evidence type="ECO:0000313" key="5">
    <source>
        <dbReference type="Proteomes" id="UP000235387"/>
    </source>
</evidence>
<dbReference type="PROSITE" id="PS51459">
    <property type="entry name" value="FIDO"/>
    <property type="match status" value="1"/>
</dbReference>
<protein>
    <submittedName>
        <fullName evidence="4">Cell filamentation protein Fic</fullName>
    </submittedName>
</protein>
<evidence type="ECO:0000256" key="2">
    <source>
        <dbReference type="PIRSR" id="PIRSR640198-2"/>
    </source>
</evidence>
<accession>A0A2N7LHM8</accession>
<dbReference type="GO" id="GO:0005524">
    <property type="term" value="F:ATP binding"/>
    <property type="evidence" value="ECO:0007669"/>
    <property type="project" value="UniProtKB-KW"/>
</dbReference>
<dbReference type="Gene3D" id="1.10.3290.10">
    <property type="entry name" value="Fido-like domain"/>
    <property type="match status" value="1"/>
</dbReference>
<dbReference type="InterPro" id="IPR036597">
    <property type="entry name" value="Fido-like_dom_sf"/>
</dbReference>
<name>A0A2N7LHM8_9GAMM</name>
<dbReference type="PANTHER" id="PTHR13504">
    <property type="entry name" value="FIDO DOMAIN-CONTAINING PROTEIN DDB_G0283145"/>
    <property type="match status" value="1"/>
</dbReference>
<gene>
    <name evidence="4" type="ORF">BCT23_00195</name>
</gene>
<feature type="domain" description="Fido" evidence="3">
    <location>
        <begin position="209"/>
        <end position="360"/>
    </location>
</feature>
<dbReference type="InterPro" id="IPR003812">
    <property type="entry name" value="Fido"/>
</dbReference>
<feature type="binding site" evidence="2">
    <location>
        <begin position="243"/>
        <end position="252"/>
    </location>
    <ligand>
        <name>ATP</name>
        <dbReference type="ChEBI" id="CHEBI:30616"/>
    </ligand>
</feature>
<dbReference type="Proteomes" id="UP000235387">
    <property type="component" value="Unassembled WGS sequence"/>
</dbReference>
<evidence type="ECO:0000313" key="4">
    <source>
        <dbReference type="EMBL" id="PMN95105.1"/>
    </source>
</evidence>
<dbReference type="SUPFAM" id="SSF140931">
    <property type="entry name" value="Fic-like"/>
    <property type="match status" value="1"/>
</dbReference>
<dbReference type="AlphaFoldDB" id="A0A2N7LHM8"/>
<keyword evidence="2" id="KW-0547">Nucleotide-binding</keyword>
<dbReference type="Pfam" id="PF02661">
    <property type="entry name" value="Fic"/>
    <property type="match status" value="1"/>
</dbReference>
<dbReference type="RefSeq" id="WP_102389638.1">
    <property type="nucleotide sequence ID" value="NZ_MDAL01000001.1"/>
</dbReference>
<dbReference type="InterPro" id="IPR036388">
    <property type="entry name" value="WH-like_DNA-bd_sf"/>
</dbReference>
<evidence type="ECO:0000259" key="3">
    <source>
        <dbReference type="PROSITE" id="PS51459"/>
    </source>
</evidence>
<sequence length="460" mass="52655">MSGKYLSPPACPFGTIGEVLVEIGNQGLDPNDYSDYIVPVTDEYHSFNDFRRRVKSGLDVKYCWWLTRLSRDSTLIDLTPLEDKPLPPDLPEQVIQALLSSPDYTQHCRFNSLHEFGRVLSQIDRYTTHSAMLGILEQIGERAHFEHLTNNLVDDEAISSSQLEGAATTTILAKEMIRKKRKPRTDDERMIFGNFDLMQSAWDLRDEPFSIELIRNLHSAGTKTLAQKKYTSGAFRTTDDVVVVDSEGEIVHQPPKHDDIERLLTRVVKWLHANGSDVHPVIQAITLHFVIGYVHPFRDGNGRVARALFYWYMFKCGYTGFRYITISALLKLAPIQYGVSYLDTEHDSLDLTYFIKYQLKVIRRAIDEFISVYERAARRMQELEEYYSGLEDIEKKIVGFVSSEPRYRKKATVTAREVESLLGVSYNSAKQKLDDMVTAGILASEKIGKSTEYFLAKAMY</sequence>
<proteinExistence type="predicted"/>